<dbReference type="Proteomes" id="UP000002051">
    <property type="component" value="Unassembled WGS sequence"/>
</dbReference>
<reference evidence="2" key="3">
    <citation type="submission" date="2015-06" db="UniProtKB">
        <authorList>
            <consortium name="EnsemblPlants"/>
        </authorList>
    </citation>
    <scope>IDENTIFICATION</scope>
    <source>
        <strain evidence="2">cv. Jemalong A17</strain>
    </source>
</reference>
<reference evidence="1 3" key="1">
    <citation type="journal article" date="2011" name="Nature">
        <title>The Medicago genome provides insight into the evolution of rhizobial symbioses.</title>
        <authorList>
            <person name="Young N.D."/>
            <person name="Debelle F."/>
            <person name="Oldroyd G.E."/>
            <person name="Geurts R."/>
            <person name="Cannon S.B."/>
            <person name="Udvardi M.K."/>
            <person name="Benedito V.A."/>
            <person name="Mayer K.F."/>
            <person name="Gouzy J."/>
            <person name="Schoof H."/>
            <person name="Van de Peer Y."/>
            <person name="Proost S."/>
            <person name="Cook D.R."/>
            <person name="Meyers B.C."/>
            <person name="Spannagl M."/>
            <person name="Cheung F."/>
            <person name="De Mita S."/>
            <person name="Krishnakumar V."/>
            <person name="Gundlach H."/>
            <person name="Zhou S."/>
            <person name="Mudge J."/>
            <person name="Bharti A.K."/>
            <person name="Murray J.D."/>
            <person name="Naoumkina M.A."/>
            <person name="Rosen B."/>
            <person name="Silverstein K.A."/>
            <person name="Tang H."/>
            <person name="Rombauts S."/>
            <person name="Zhao P.X."/>
            <person name="Zhou P."/>
            <person name="Barbe V."/>
            <person name="Bardou P."/>
            <person name="Bechner M."/>
            <person name="Bellec A."/>
            <person name="Berger A."/>
            <person name="Berges H."/>
            <person name="Bidwell S."/>
            <person name="Bisseling T."/>
            <person name="Choisne N."/>
            <person name="Couloux A."/>
            <person name="Denny R."/>
            <person name="Deshpande S."/>
            <person name="Dai X."/>
            <person name="Doyle J.J."/>
            <person name="Dudez A.M."/>
            <person name="Farmer A.D."/>
            <person name="Fouteau S."/>
            <person name="Franken C."/>
            <person name="Gibelin C."/>
            <person name="Gish J."/>
            <person name="Goldstein S."/>
            <person name="Gonzalez A.J."/>
            <person name="Green P.J."/>
            <person name="Hallab A."/>
            <person name="Hartog M."/>
            <person name="Hua A."/>
            <person name="Humphray S.J."/>
            <person name="Jeong D.H."/>
            <person name="Jing Y."/>
            <person name="Jocker A."/>
            <person name="Kenton S.M."/>
            <person name="Kim D.J."/>
            <person name="Klee K."/>
            <person name="Lai H."/>
            <person name="Lang C."/>
            <person name="Lin S."/>
            <person name="Macmil S.L."/>
            <person name="Magdelenat G."/>
            <person name="Matthews L."/>
            <person name="McCorrison J."/>
            <person name="Monaghan E.L."/>
            <person name="Mun J.H."/>
            <person name="Najar F.Z."/>
            <person name="Nicholson C."/>
            <person name="Noirot C."/>
            <person name="O'Bleness M."/>
            <person name="Paule C.R."/>
            <person name="Poulain J."/>
            <person name="Prion F."/>
            <person name="Qin B."/>
            <person name="Qu C."/>
            <person name="Retzel E.F."/>
            <person name="Riddle C."/>
            <person name="Sallet E."/>
            <person name="Samain S."/>
            <person name="Samson N."/>
            <person name="Sanders I."/>
            <person name="Saurat O."/>
            <person name="Scarpelli C."/>
            <person name="Schiex T."/>
            <person name="Segurens B."/>
            <person name="Severin A.J."/>
            <person name="Sherrier D.J."/>
            <person name="Shi R."/>
            <person name="Sims S."/>
            <person name="Singer S.R."/>
            <person name="Sinharoy S."/>
            <person name="Sterck L."/>
            <person name="Viollet A."/>
            <person name="Wang B.B."/>
            <person name="Wang K."/>
            <person name="Wang M."/>
            <person name="Wang X."/>
            <person name="Warfsmann J."/>
            <person name="Weissenbach J."/>
            <person name="White D.D."/>
            <person name="White J.D."/>
            <person name="Wiley G.B."/>
            <person name="Wincker P."/>
            <person name="Xing Y."/>
            <person name="Yang L."/>
            <person name="Yao Z."/>
            <person name="Ying F."/>
            <person name="Zhai J."/>
            <person name="Zhou L."/>
            <person name="Zuber A."/>
            <person name="Denarie J."/>
            <person name="Dixon R.A."/>
            <person name="May G.D."/>
            <person name="Schwartz D.C."/>
            <person name="Rogers J."/>
            <person name="Quetier F."/>
            <person name="Town C.D."/>
            <person name="Roe B.A."/>
        </authorList>
    </citation>
    <scope>NUCLEOTIDE SEQUENCE [LARGE SCALE GENOMIC DNA]</scope>
    <source>
        <strain evidence="1">A17</strain>
        <strain evidence="2 3">cv. Jemalong A17</strain>
    </source>
</reference>
<sequence length="79" mass="8804">MGFLVGDGRNRLITYSCNFFQFITKYPKGQEFASKRILLVMKHNNWSIYRGLRSGFGVSTGWSGPLKTCAAPGPKASNQ</sequence>
<keyword evidence="3" id="KW-1185">Reference proteome</keyword>
<dbReference type="AlphaFoldDB" id="A0A072TIQ1"/>
<evidence type="ECO:0000313" key="2">
    <source>
        <dbReference type="EnsemblPlants" id="KEH16788"/>
    </source>
</evidence>
<protein>
    <submittedName>
        <fullName evidence="1 2">Uncharacterized protein</fullName>
    </submittedName>
</protein>
<evidence type="ECO:0000313" key="1">
    <source>
        <dbReference type="EMBL" id="KEH16788.1"/>
    </source>
</evidence>
<dbReference type="HOGENOM" id="CLU_2609721_0_0_1"/>
<dbReference type="EMBL" id="KL402819">
    <property type="protein sequence ID" value="KEH16788.1"/>
    <property type="molecule type" value="Genomic_DNA"/>
</dbReference>
<proteinExistence type="predicted"/>
<evidence type="ECO:0000313" key="3">
    <source>
        <dbReference type="Proteomes" id="UP000002051"/>
    </source>
</evidence>
<accession>A0A072TIQ1</accession>
<dbReference type="EnsemblPlants" id="KEH16788">
    <property type="protein sequence ID" value="KEH16788"/>
    <property type="gene ID" value="MTR_0094s0130"/>
</dbReference>
<gene>
    <name evidence="1" type="ORF">MTR_0094s0130</name>
</gene>
<organism evidence="1 3">
    <name type="scientific">Medicago truncatula</name>
    <name type="common">Barrel medic</name>
    <name type="synonym">Medicago tribuloides</name>
    <dbReference type="NCBI Taxonomy" id="3880"/>
    <lineage>
        <taxon>Eukaryota</taxon>
        <taxon>Viridiplantae</taxon>
        <taxon>Streptophyta</taxon>
        <taxon>Embryophyta</taxon>
        <taxon>Tracheophyta</taxon>
        <taxon>Spermatophyta</taxon>
        <taxon>Magnoliopsida</taxon>
        <taxon>eudicotyledons</taxon>
        <taxon>Gunneridae</taxon>
        <taxon>Pentapetalae</taxon>
        <taxon>rosids</taxon>
        <taxon>fabids</taxon>
        <taxon>Fabales</taxon>
        <taxon>Fabaceae</taxon>
        <taxon>Papilionoideae</taxon>
        <taxon>50 kb inversion clade</taxon>
        <taxon>NPAAA clade</taxon>
        <taxon>Hologalegina</taxon>
        <taxon>IRL clade</taxon>
        <taxon>Trifolieae</taxon>
        <taxon>Medicago</taxon>
    </lineage>
</organism>
<name>A0A072TIQ1_MEDTR</name>
<reference evidence="1 3" key="2">
    <citation type="journal article" date="2014" name="BMC Genomics">
        <title>An improved genome release (version Mt4.0) for the model legume Medicago truncatula.</title>
        <authorList>
            <person name="Tang H."/>
            <person name="Krishnakumar V."/>
            <person name="Bidwell S."/>
            <person name="Rosen B."/>
            <person name="Chan A."/>
            <person name="Zhou S."/>
            <person name="Gentzbittel L."/>
            <person name="Childs K.L."/>
            <person name="Yandell M."/>
            <person name="Gundlach H."/>
            <person name="Mayer K.F."/>
            <person name="Schwartz D.C."/>
            <person name="Town C.D."/>
        </authorList>
    </citation>
    <scope>GENOME REANNOTATION</scope>
    <source>
        <strain evidence="1">A17</strain>
        <strain evidence="2 3">cv. Jemalong A17</strain>
    </source>
</reference>